<dbReference type="Proteomes" id="UP001211065">
    <property type="component" value="Unassembled WGS sequence"/>
</dbReference>
<organism evidence="1 2">
    <name type="scientific">Clydaea vesicula</name>
    <dbReference type="NCBI Taxonomy" id="447962"/>
    <lineage>
        <taxon>Eukaryota</taxon>
        <taxon>Fungi</taxon>
        <taxon>Fungi incertae sedis</taxon>
        <taxon>Chytridiomycota</taxon>
        <taxon>Chytridiomycota incertae sedis</taxon>
        <taxon>Chytridiomycetes</taxon>
        <taxon>Lobulomycetales</taxon>
        <taxon>Lobulomycetaceae</taxon>
        <taxon>Clydaea</taxon>
    </lineage>
</organism>
<evidence type="ECO:0000313" key="1">
    <source>
        <dbReference type="EMBL" id="KAJ3207989.1"/>
    </source>
</evidence>
<dbReference type="AlphaFoldDB" id="A0AAD5TUZ2"/>
<reference evidence="1" key="1">
    <citation type="submission" date="2020-05" db="EMBL/GenBank/DDBJ databases">
        <title>Phylogenomic resolution of chytrid fungi.</title>
        <authorList>
            <person name="Stajich J.E."/>
            <person name="Amses K."/>
            <person name="Simmons R."/>
            <person name="Seto K."/>
            <person name="Myers J."/>
            <person name="Bonds A."/>
            <person name="Quandt C.A."/>
            <person name="Barry K."/>
            <person name="Liu P."/>
            <person name="Grigoriev I."/>
            <person name="Longcore J.E."/>
            <person name="James T.Y."/>
        </authorList>
    </citation>
    <scope>NUCLEOTIDE SEQUENCE</scope>
    <source>
        <strain evidence="1">JEL0476</strain>
    </source>
</reference>
<sequence>MIPCSIFYNYEKFPIPANVSVPNFIEKLSIICGGYTNIKSINAFGKSNSITKENYEVLSNFGVIFHFLDGNAKKKNAVYDKVVNLLQYFKSPLFIVFITEMEIVEKLSNLLVKNHYKFLVFYKNDSEIPQALLKSPGEFFYWQTFICIPQRNLGPRFHISSVSYPVSSIDQVSKPKEHNLQLCAPGVSSVNIKDKTHPINQDSMEICCLARNLHQFIPLIKLIQNFGENFDLIKHLGFTIGKSFGYEIFDNYVAAALKENLIGVEYFNSFHRIFIKKDRVNLKVNSENIPVATKQTKFLSTAQFKSCGCLTANGSLDSDNLNVSLTFSDLSKTDLTKTQLCQENNNVNRTDHNVLTTKNSNFSSNFIPSSGNINQIKILKSEKESKINELKNKIKFDVQSPSSFDKTNLQYKESAQEKINTFLPLINLVADHGPTMSRIGSQAYGLHKKFGFLRLRHYVEAAEELKILTIDKSQTDWFVYVTSLNEKPNFSTLVAFLKNHRDKALRSNSVLKILKNEYMKSGIIRWADYLNAAEKSDIIKFIFKQKNREKIFIAGSGVDKEETSVRKNLLSCKNEISCHKIDMYGSGGRLSFKDDKKIGLIDEEVFFFGLVALLNFNKKKFRVFKKSWIENELKIIENYKKIAHFDELFKHAIEIGLLEKIFELFQFEDSFVLSKNYEQILSGENICLKKILKICKEQHVSVIPDALLKEFEKDSLAEEPFFISKSCSGYKTPNLAVTGDISKEKWF</sequence>
<name>A0AAD5TUZ2_9FUNG</name>
<accession>A0AAD5TUZ2</accession>
<keyword evidence="2" id="KW-1185">Reference proteome</keyword>
<gene>
    <name evidence="1" type="ORF">HK099_000147</name>
</gene>
<comment type="caution">
    <text evidence="1">The sequence shown here is derived from an EMBL/GenBank/DDBJ whole genome shotgun (WGS) entry which is preliminary data.</text>
</comment>
<evidence type="ECO:0000313" key="2">
    <source>
        <dbReference type="Proteomes" id="UP001211065"/>
    </source>
</evidence>
<proteinExistence type="predicted"/>
<dbReference type="EMBL" id="JADGJW010001019">
    <property type="protein sequence ID" value="KAJ3207989.1"/>
    <property type="molecule type" value="Genomic_DNA"/>
</dbReference>
<protein>
    <submittedName>
        <fullName evidence="1">Uncharacterized protein</fullName>
    </submittedName>
</protein>